<dbReference type="AlphaFoldDB" id="A0A948T2Y4"/>
<dbReference type="SUPFAM" id="SSF52266">
    <property type="entry name" value="SGNH hydrolase"/>
    <property type="match status" value="1"/>
</dbReference>
<comment type="caution">
    <text evidence="1">The sequence shown here is derived from an EMBL/GenBank/DDBJ whole genome shotgun (WGS) entry which is preliminary data.</text>
</comment>
<name>A0A948T2Y4_9FIRM</name>
<protein>
    <submittedName>
        <fullName evidence="1">DUF1574 domain-containing protein</fullName>
    </submittedName>
</protein>
<accession>A0A948T2Y4</accession>
<reference evidence="1" key="1">
    <citation type="journal article" date="2021" name="PeerJ">
        <title>Extensive microbial diversity within the chicken gut microbiome revealed by metagenomics and culture.</title>
        <authorList>
            <person name="Gilroy R."/>
            <person name="Ravi A."/>
            <person name="Getino M."/>
            <person name="Pursley I."/>
            <person name="Horton D.L."/>
            <person name="Alikhan N.F."/>
            <person name="Baker D."/>
            <person name="Gharbi K."/>
            <person name="Hall N."/>
            <person name="Watson M."/>
            <person name="Adriaenssens E.M."/>
            <person name="Foster-Nyarko E."/>
            <person name="Jarju S."/>
            <person name="Secka A."/>
            <person name="Antonio M."/>
            <person name="Oren A."/>
            <person name="Chaudhuri R.R."/>
            <person name="La Ragione R."/>
            <person name="Hildebrand F."/>
            <person name="Pallen M.J."/>
        </authorList>
    </citation>
    <scope>NUCLEOTIDE SEQUENCE</scope>
    <source>
        <strain evidence="1">B5_2728</strain>
    </source>
</reference>
<gene>
    <name evidence="1" type="ORF">H9882_05705</name>
</gene>
<evidence type="ECO:0000313" key="1">
    <source>
        <dbReference type="EMBL" id="MBU3806370.1"/>
    </source>
</evidence>
<dbReference type="EMBL" id="JAHLFP010000046">
    <property type="protein sequence ID" value="MBU3806370.1"/>
    <property type="molecule type" value="Genomic_DNA"/>
</dbReference>
<proteinExistence type="predicted"/>
<evidence type="ECO:0000313" key="2">
    <source>
        <dbReference type="Proteomes" id="UP000713596"/>
    </source>
</evidence>
<reference evidence="1" key="2">
    <citation type="submission" date="2021-04" db="EMBL/GenBank/DDBJ databases">
        <authorList>
            <person name="Gilroy R."/>
        </authorList>
    </citation>
    <scope>NUCLEOTIDE SEQUENCE</scope>
    <source>
        <strain evidence="1">B5_2728</strain>
    </source>
</reference>
<dbReference type="Proteomes" id="UP000713596">
    <property type="component" value="Unassembled WGS sequence"/>
</dbReference>
<organism evidence="1 2">
    <name type="scientific">Candidatus Allofournierella pullistercoris</name>
    <dbReference type="NCBI Taxonomy" id="2838597"/>
    <lineage>
        <taxon>Bacteria</taxon>
        <taxon>Bacillati</taxon>
        <taxon>Bacillota</taxon>
        <taxon>Clostridia</taxon>
        <taxon>Eubacteriales</taxon>
        <taxon>Oscillospiraceae</taxon>
        <taxon>Allofournierella</taxon>
    </lineage>
</organism>
<sequence>MKHFLSSIALFFLPILAVIGLFCGVIYTSGEWYTEEAVAEKVLAGEPAFFGLAYRDNTRYYKHLVAGGKAADLLVLGTSRSMQFHSEFFTNKSFYNAGGASSYVNEFQFFLEQLPEIALPSTLLLVMDQYFFNENWVGTGSMPDGFDYNHYDFSPFGAVMESMRSWARGRYRIRDVLFHPPNQYGMAATGRGSGFYTDGSYSYGRLLDHPEEGTDVGFHDSFDRIARGVNRFEYGDTLYPKSLQVVEQLLEWCHSQGIQVVMVIPPYAPSVYQRMMEQGGYGYLSQIAPALTQLAAPYGYEVFDFTFMPDTSDAGYLDGYHGGDRVYAQLTLQLAETSQLLAGQINTDYLTKALADSGNPLRLASVQ</sequence>